<dbReference type="Pfam" id="PF08282">
    <property type="entry name" value="Hydrolase_3"/>
    <property type="match status" value="1"/>
</dbReference>
<dbReference type="SUPFAM" id="SSF56784">
    <property type="entry name" value="HAD-like"/>
    <property type="match status" value="1"/>
</dbReference>
<evidence type="ECO:0000313" key="2">
    <source>
        <dbReference type="Proteomes" id="UP000678513"/>
    </source>
</evidence>
<dbReference type="InterPro" id="IPR036412">
    <property type="entry name" value="HAD-like_sf"/>
</dbReference>
<dbReference type="Gene3D" id="3.30.1240.10">
    <property type="match status" value="1"/>
</dbReference>
<reference evidence="1 2" key="1">
    <citation type="submission" date="2021-03" db="EMBL/GenBank/DDBJ databases">
        <title>Human Oral Microbial Genomes.</title>
        <authorList>
            <person name="Johnston C.D."/>
            <person name="Chen T."/>
            <person name="Dewhirst F.E."/>
        </authorList>
    </citation>
    <scope>NUCLEOTIDE SEQUENCE [LARGE SCALE GENOMIC DNA]</scope>
    <source>
        <strain evidence="1 2">DSMZ 100122</strain>
    </source>
</reference>
<dbReference type="Proteomes" id="UP000678513">
    <property type="component" value="Chromosome"/>
</dbReference>
<dbReference type="InterPro" id="IPR023214">
    <property type="entry name" value="HAD_sf"/>
</dbReference>
<gene>
    <name evidence="1" type="ORF">J5A65_02265</name>
</gene>
<keyword evidence="2" id="KW-1185">Reference proteome</keyword>
<dbReference type="PANTHER" id="PTHR10000">
    <property type="entry name" value="PHOSPHOSERINE PHOSPHATASE"/>
    <property type="match status" value="1"/>
</dbReference>
<dbReference type="Gene3D" id="3.40.50.1000">
    <property type="entry name" value="HAD superfamily/HAD-like"/>
    <property type="match status" value="1"/>
</dbReference>
<name>A0ABX7Y5X0_9ACTN</name>
<organism evidence="1 2">
    <name type="scientific">Arachnia rubra</name>
    <dbReference type="NCBI Taxonomy" id="1547448"/>
    <lineage>
        <taxon>Bacteria</taxon>
        <taxon>Bacillati</taxon>
        <taxon>Actinomycetota</taxon>
        <taxon>Actinomycetes</taxon>
        <taxon>Propionibacteriales</taxon>
        <taxon>Propionibacteriaceae</taxon>
        <taxon>Arachnia</taxon>
    </lineage>
</organism>
<dbReference type="PANTHER" id="PTHR10000:SF8">
    <property type="entry name" value="HAD SUPERFAMILY HYDROLASE-LIKE, TYPE 3"/>
    <property type="match status" value="1"/>
</dbReference>
<dbReference type="RefSeq" id="WP_212324760.1">
    <property type="nucleotide sequence ID" value="NZ_AP024463.1"/>
</dbReference>
<protein>
    <submittedName>
        <fullName evidence="1">HAD family phosphatase</fullName>
    </submittedName>
</protein>
<dbReference type="PROSITE" id="PS01229">
    <property type="entry name" value="COF_2"/>
    <property type="match status" value="1"/>
</dbReference>
<dbReference type="EMBL" id="CP072384">
    <property type="protein sequence ID" value="QUC08594.1"/>
    <property type="molecule type" value="Genomic_DNA"/>
</dbReference>
<sequence length="260" mass="27907">MTFTPKLVALDIDGTIVDGNGVLPGDVRDAVRRVVAARVPVVLSTGRSWAGAQVIFDELGLPPGPSVCANGAMIVNYPPVEVVHESRFDPADSIARVARLAPNAAVAVTDGMRWRISKPFPDGELAGDIVVESLEELASRPVSRIVVRDPESDDDVFNEMVEALGLRGVSYYIGWSAWVDIVPEGVDKAQGLERVCRELGVRAADVLAMGDGYNDMEMIRWAGRGVALGDSPEPVRAAADHVTGDFRSGGAIQELSRWFQ</sequence>
<evidence type="ECO:0000313" key="1">
    <source>
        <dbReference type="EMBL" id="QUC08594.1"/>
    </source>
</evidence>
<accession>A0ABX7Y5X0</accession>
<proteinExistence type="predicted"/>